<proteinExistence type="predicted"/>
<name>A0ACD5H1X8_9CYAN</name>
<evidence type="ECO:0000313" key="2">
    <source>
        <dbReference type="Proteomes" id="UP000095472"/>
    </source>
</evidence>
<organism evidence="1 2">
    <name type="scientific">Desertifilum tharense IPPAS B-1220</name>
    <dbReference type="NCBI Taxonomy" id="1781255"/>
    <lineage>
        <taxon>Bacteria</taxon>
        <taxon>Bacillati</taxon>
        <taxon>Cyanobacteriota</taxon>
        <taxon>Cyanophyceae</taxon>
        <taxon>Desertifilales</taxon>
        <taxon>Desertifilaceae</taxon>
        <taxon>Desertifilum</taxon>
    </lineage>
</organism>
<dbReference type="EMBL" id="CP182909">
    <property type="protein sequence ID" value="XPM67027.1"/>
    <property type="molecule type" value="Genomic_DNA"/>
</dbReference>
<reference evidence="1 2" key="1">
    <citation type="journal article" date="2016" name="Genome Announc.">
        <title>Draft Genome Sequence of the Thermotolerant Cyanobacterium Desertifilum sp. IPPAS B-1220.</title>
        <authorList>
            <person name="Mironov K.S."/>
            <person name="Sinetova M.A."/>
            <person name="Bolatkhan K."/>
            <person name="Zayadan B.K."/>
            <person name="Ustinova V.V."/>
            <person name="Kupriyanova E.V."/>
            <person name="Skrypnik A.N."/>
            <person name="Gogoleva N.E."/>
            <person name="Gogolev Y.V."/>
            <person name="Los D.A."/>
        </authorList>
    </citation>
    <scope>NUCLEOTIDE SEQUENCE [LARGE SCALE GENOMIC DNA]</scope>
    <source>
        <strain evidence="1 2">IPPAS B-1220</strain>
    </source>
</reference>
<sequence>MAIAFLANYVLPITVQRLIVQPNELARETPFLERSIQFTRAAFDLNNIDVETFVPDNTLTFADLQENDLTIRNIRLWDTRPLLQTNRQLQQIRLYYRFEDADIDRYTFLTRSAKRKRTTTSDSSCTRIRLC</sequence>
<accession>A0ACD5H1X8</accession>
<evidence type="ECO:0000313" key="1">
    <source>
        <dbReference type="EMBL" id="XPM67027.1"/>
    </source>
</evidence>
<keyword evidence="2" id="KW-1185">Reference proteome</keyword>
<protein>
    <submittedName>
        <fullName evidence="1">UPF0182 family protein</fullName>
    </submittedName>
</protein>
<gene>
    <name evidence="1" type="ORF">BH720_004305</name>
</gene>
<dbReference type="Proteomes" id="UP000095472">
    <property type="component" value="Chromosome"/>
</dbReference>